<proteinExistence type="predicted"/>
<reference evidence="2" key="1">
    <citation type="submission" date="2023-07" db="EMBL/GenBank/DDBJ databases">
        <title>Ureibacillus sp. isolated from freshwater well.</title>
        <authorList>
            <person name="Kirdat K."/>
            <person name="Bhatt A."/>
            <person name="Teware R."/>
            <person name="Bhavsar Y."/>
            <person name="Yadav A."/>
        </authorList>
    </citation>
    <scope>NUCLEOTIDE SEQUENCE</scope>
    <source>
        <strain evidence="2">BA0131</strain>
    </source>
</reference>
<dbReference type="Proteomes" id="UP001172743">
    <property type="component" value="Unassembled WGS sequence"/>
</dbReference>
<evidence type="ECO:0000256" key="1">
    <source>
        <dbReference type="SAM" id="Phobius"/>
    </source>
</evidence>
<evidence type="ECO:0000313" key="3">
    <source>
        <dbReference type="Proteomes" id="UP001172743"/>
    </source>
</evidence>
<keyword evidence="1" id="KW-1133">Transmembrane helix</keyword>
<comment type="caution">
    <text evidence="2">The sequence shown here is derived from an EMBL/GenBank/DDBJ whole genome shotgun (WGS) entry which is preliminary data.</text>
</comment>
<protein>
    <submittedName>
        <fullName evidence="2">Glucosamine 6-phosphate synthetase</fullName>
    </submittedName>
</protein>
<gene>
    <name evidence="2" type="ORF">QYB95_18995</name>
</gene>
<keyword evidence="3" id="KW-1185">Reference proteome</keyword>
<feature type="transmembrane region" description="Helical" evidence="1">
    <location>
        <begin position="9"/>
        <end position="25"/>
    </location>
</feature>
<keyword evidence="1" id="KW-0812">Transmembrane</keyword>
<accession>A0ABT8GW73</accession>
<evidence type="ECO:0000313" key="2">
    <source>
        <dbReference type="EMBL" id="MDN4495631.1"/>
    </source>
</evidence>
<organism evidence="2 3">
    <name type="scientific">Ureibacillus aquaedulcis</name>
    <dbReference type="NCBI Taxonomy" id="3058421"/>
    <lineage>
        <taxon>Bacteria</taxon>
        <taxon>Bacillati</taxon>
        <taxon>Bacillota</taxon>
        <taxon>Bacilli</taxon>
        <taxon>Bacillales</taxon>
        <taxon>Caryophanaceae</taxon>
        <taxon>Ureibacillus</taxon>
    </lineage>
</organism>
<sequence>MQNVSKRTILWIVPIAIIAIFWYFYGPKDEITDNEYITYIKESPMDESNLSFENTFANTCTESKWVYFKTQKNHNVVEFKGTCEVDDQNSNLNLQFVVEDEQKGYSMGVLLVDGKQQTEEQRNNILRLLASN</sequence>
<dbReference type="EMBL" id="JAUHTQ010000032">
    <property type="protein sequence ID" value="MDN4495631.1"/>
    <property type="molecule type" value="Genomic_DNA"/>
</dbReference>
<name>A0ABT8GW73_9BACL</name>
<keyword evidence="1" id="KW-0472">Membrane</keyword>
<dbReference type="RefSeq" id="WP_301139941.1">
    <property type="nucleotide sequence ID" value="NZ_JAUHTQ010000032.1"/>
</dbReference>